<accession>A0AAQ5X9W4</accession>
<keyword evidence="4" id="KW-1185">Reference proteome</keyword>
<feature type="domain" description="Reverse transcriptase" evidence="2">
    <location>
        <begin position="628"/>
        <end position="900"/>
    </location>
</feature>
<name>A0AAQ5X9W4_AMPOC</name>
<evidence type="ECO:0000313" key="4">
    <source>
        <dbReference type="Proteomes" id="UP001501940"/>
    </source>
</evidence>
<evidence type="ECO:0000256" key="1">
    <source>
        <dbReference type="SAM" id="Coils"/>
    </source>
</evidence>
<evidence type="ECO:0000313" key="3">
    <source>
        <dbReference type="Ensembl" id="ENSAOCP00000037299.1"/>
    </source>
</evidence>
<reference evidence="3" key="3">
    <citation type="submission" date="2025-09" db="UniProtKB">
        <authorList>
            <consortium name="Ensembl"/>
        </authorList>
    </citation>
    <scope>IDENTIFICATION</scope>
</reference>
<protein>
    <recommendedName>
        <fullName evidence="2">Reverse transcriptase domain-containing protein</fullName>
    </recommendedName>
</protein>
<proteinExistence type="predicted"/>
<keyword evidence="1" id="KW-0175">Coiled coil</keyword>
<dbReference type="CDD" id="cd01650">
    <property type="entry name" value="RT_nLTR_like"/>
    <property type="match status" value="1"/>
</dbReference>
<feature type="coiled-coil region" evidence="1">
    <location>
        <begin position="48"/>
        <end position="103"/>
    </location>
</feature>
<dbReference type="InterPro" id="IPR005135">
    <property type="entry name" value="Endo/exonuclease/phosphatase"/>
</dbReference>
<dbReference type="GeneTree" id="ENSGT00940000163630"/>
<sequence>MEDANPSKRKKADSSTDTQDLEVTDIQVSVLESINKKLDILSLLHQEIKDLKASLEFTHQQIEDLQRDNTELRSTLTAVTSEVNTLKKENKTLRETVLDIQSRSMRDNLIFSGIPESTPDNPETLVKNFMVSALKIPAETVKNITFHHVHRLGPRGGNRHRPIIAKFEHFQQKVLVRSKGRELKGTIIFSSCYNSRQRGVSILVHKRIPFTLNSTVTDSEGRYIIIQATIFNKLYSIVNLYAPNNDDPAFFHTVFSHLADLSANSITIIGGDFNIVLNPSVDRSNSPIHVKQSQSVKVIHDYMKDFGLDDVWRLKNPTKRDYTFFSAVHKTFSRIDFFLLNNSIAHKVTTKIHPIIISDHAPISLSLQTDSIPKPPQTWRLNISLLKDPEFDRVIRSEWADFLKNNDSVDLPPSLLWETGKAVIRGKIISYSSYKKKKDLQTEKEIEEKIKQLTENYAINPSDQLWSELQNAKLNLDNILSKKTEFLLQQLRYNDFEHNNKSGKFLANQLQRNKEKSFITAIQDSSGKYTQSPQEINQTFYNYYQSLYSAAVNPNIEDIDNFLNNLNMPKLTSNYRDILDAPLTMKELQCALDSMPAGKAPGPDGFPAEFLKHFWSMLAPLFFRTVTEIKNNGYISPHMNTAAIKLLLKPDKDPTLPSSYRPLSLINTDIKIISKALASRLEKIIPSIIHSDQTGFINGRHSTNNIRRLLNLISLTQRHNKEAIVMSLDAEKAFDKVNWSFLFAVLHKFGFGESFIQWVSALYNSPKATVTTNGITSQSFSLQRGTRQGCPLSPLLFAIFIEPLATAVRQNTDIKGICALESEHKINLYADDILLYLQEPKTSVKEVFNLITTFSRLSDYSVNWSKSIILPLTENSWKPAAQNSHYSFPTGNIRYLGINISSKLSELVHLNFTPLLDKVCDDLRRWNNLPISLLGRIATVKMKILPKINYLFSMIPFKPTSKWFQSLDSAIGKFYSKNKKAKISLTTLQKNKSEGGLEAPNFMYYYLSNQIQYLTKWIHPHEEYNSWLELEQLDCNQIKISDLPFISSALKHHSCFKNPMIASTLSAWWKALEITGSQLKPSILSPICTWAERGVTHLHHLLDDNTFRTYINLFQTFEIRNGNFLQYLQVKKTITSRIPSLQTTLQPTDLQPPEFVDYIVKLSPRNKKNLSKIYSLLSKTHSIHLPTQKWEKDVSKSFDSDFWTQICENTFKMTKNTNLQLIQFKVLHRTHITQYKLYKMGFSRSDTCTQCTQNMTDTYFHALWLCTPVYQFWVTITQKLSNILDCGIPHSPTVCLIGDLTQTALPDIHIQPTLAAIAIAKKTILVNWKDKKALNIIHWLNLLTEHISLERISAIRKNQLDSFKEKWSPFIKSININLYPGSAGFVRSPGALGVAAAGLFWGALAGPGVWGGSALRSLPCPFLLCFPPPPSSPAWPLVLVPLPPLGGLGALRCLGVWHGGRVVSLGGWLWLIRAQALVLACVPPLEISFCWLGASVRARCCPWVWWGGWGLGGAAGWVPCILDVPAPGWAWGLVALAPWWCGLVLPPGQGAACGWPVVGLRRLPGRCSSAATSGGFGAGRAGRVRVGPPRPLASGLWGPSASVPVVLLPVSPAALSSWAGSTPDCLLLCTSHTSHITVYSYS</sequence>
<dbReference type="Proteomes" id="UP001501940">
    <property type="component" value="Chromosome 14"/>
</dbReference>
<dbReference type="InterPro" id="IPR000477">
    <property type="entry name" value="RT_dom"/>
</dbReference>
<reference evidence="3 4" key="1">
    <citation type="submission" date="2022-01" db="EMBL/GenBank/DDBJ databases">
        <title>A chromosome-scale genome assembly of the false clownfish, Amphiprion ocellaris.</title>
        <authorList>
            <person name="Ryu T."/>
        </authorList>
    </citation>
    <scope>NUCLEOTIDE SEQUENCE [LARGE SCALE GENOMIC DNA]</scope>
</reference>
<dbReference type="GO" id="GO:0003824">
    <property type="term" value="F:catalytic activity"/>
    <property type="evidence" value="ECO:0007669"/>
    <property type="project" value="InterPro"/>
</dbReference>
<dbReference type="Pfam" id="PF14529">
    <property type="entry name" value="Exo_endo_phos_2"/>
    <property type="match status" value="1"/>
</dbReference>
<reference evidence="3" key="2">
    <citation type="submission" date="2025-08" db="UniProtKB">
        <authorList>
            <consortium name="Ensembl"/>
        </authorList>
    </citation>
    <scope>IDENTIFICATION</scope>
</reference>
<evidence type="ECO:0000259" key="2">
    <source>
        <dbReference type="PROSITE" id="PS50878"/>
    </source>
</evidence>
<organism evidence="3 4">
    <name type="scientific">Amphiprion ocellaris</name>
    <name type="common">Clown anemonefish</name>
    <dbReference type="NCBI Taxonomy" id="80972"/>
    <lineage>
        <taxon>Eukaryota</taxon>
        <taxon>Metazoa</taxon>
        <taxon>Chordata</taxon>
        <taxon>Craniata</taxon>
        <taxon>Vertebrata</taxon>
        <taxon>Euteleostomi</taxon>
        <taxon>Actinopterygii</taxon>
        <taxon>Neopterygii</taxon>
        <taxon>Teleostei</taxon>
        <taxon>Neoteleostei</taxon>
        <taxon>Acanthomorphata</taxon>
        <taxon>Ovalentaria</taxon>
        <taxon>Pomacentridae</taxon>
        <taxon>Amphiprion</taxon>
    </lineage>
</organism>
<dbReference type="Gene3D" id="3.60.10.10">
    <property type="entry name" value="Endonuclease/exonuclease/phosphatase"/>
    <property type="match status" value="1"/>
</dbReference>
<dbReference type="SUPFAM" id="SSF56219">
    <property type="entry name" value="DNase I-like"/>
    <property type="match status" value="1"/>
</dbReference>
<dbReference type="PROSITE" id="PS50878">
    <property type="entry name" value="RT_POL"/>
    <property type="match status" value="1"/>
</dbReference>
<gene>
    <name evidence="3" type="primary">KCNH7</name>
</gene>
<dbReference type="PANTHER" id="PTHR31635">
    <property type="entry name" value="REVERSE TRANSCRIPTASE DOMAIN-CONTAINING PROTEIN-RELATED"/>
    <property type="match status" value="1"/>
</dbReference>
<dbReference type="Ensembl" id="ENSAOCT00000073329.1">
    <property type="protein sequence ID" value="ENSAOCP00000037299.1"/>
    <property type="gene ID" value="ENSAOCG00000030917.1"/>
</dbReference>
<dbReference type="SUPFAM" id="SSF56672">
    <property type="entry name" value="DNA/RNA polymerases"/>
    <property type="match status" value="1"/>
</dbReference>
<dbReference type="InterPro" id="IPR036691">
    <property type="entry name" value="Endo/exonu/phosph_ase_sf"/>
</dbReference>
<dbReference type="InterPro" id="IPR043502">
    <property type="entry name" value="DNA/RNA_pol_sf"/>
</dbReference>
<dbReference type="PANTHER" id="PTHR31635:SF196">
    <property type="entry name" value="REVERSE TRANSCRIPTASE DOMAIN-CONTAINING PROTEIN-RELATED"/>
    <property type="match status" value="1"/>
</dbReference>
<dbReference type="Pfam" id="PF00078">
    <property type="entry name" value="RVT_1"/>
    <property type="match status" value="1"/>
</dbReference>
<dbReference type="CDD" id="cd09076">
    <property type="entry name" value="L1-EN"/>
    <property type="match status" value="1"/>
</dbReference>